<dbReference type="VEuPathDB" id="VectorBase:GAUT018157"/>
<dbReference type="SUPFAM" id="SSF50630">
    <property type="entry name" value="Acid proteases"/>
    <property type="match status" value="1"/>
</dbReference>
<protein>
    <recommendedName>
        <fullName evidence="3">Peptidase A2 domain-containing protein</fullName>
    </recommendedName>
</protein>
<dbReference type="STRING" id="7395.A0A1A9UWK7"/>
<evidence type="ECO:0000313" key="2">
    <source>
        <dbReference type="Proteomes" id="UP000078200"/>
    </source>
</evidence>
<dbReference type="Proteomes" id="UP000078200">
    <property type="component" value="Unassembled WGS sequence"/>
</dbReference>
<dbReference type="Gene3D" id="2.40.70.10">
    <property type="entry name" value="Acid Proteases"/>
    <property type="match status" value="1"/>
</dbReference>
<dbReference type="EnsemblMetazoa" id="GAUT018157-RA">
    <property type="protein sequence ID" value="GAUT018157-PA"/>
    <property type="gene ID" value="GAUT018157"/>
</dbReference>
<organism evidence="1 2">
    <name type="scientific">Glossina austeni</name>
    <name type="common">Savannah tsetse fly</name>
    <dbReference type="NCBI Taxonomy" id="7395"/>
    <lineage>
        <taxon>Eukaryota</taxon>
        <taxon>Metazoa</taxon>
        <taxon>Ecdysozoa</taxon>
        <taxon>Arthropoda</taxon>
        <taxon>Hexapoda</taxon>
        <taxon>Insecta</taxon>
        <taxon>Pterygota</taxon>
        <taxon>Neoptera</taxon>
        <taxon>Endopterygota</taxon>
        <taxon>Diptera</taxon>
        <taxon>Brachycera</taxon>
        <taxon>Muscomorpha</taxon>
        <taxon>Hippoboscoidea</taxon>
        <taxon>Glossinidae</taxon>
        <taxon>Glossina</taxon>
    </lineage>
</organism>
<dbReference type="InterPro" id="IPR021109">
    <property type="entry name" value="Peptidase_aspartic_dom_sf"/>
</dbReference>
<name>A0A1A9UWK7_GLOAU</name>
<accession>A0A1A9UWK7</accession>
<keyword evidence="2" id="KW-1185">Reference proteome</keyword>
<proteinExistence type="predicted"/>
<evidence type="ECO:0008006" key="3">
    <source>
        <dbReference type="Google" id="ProtNLM"/>
    </source>
</evidence>
<sequence length="280" mass="31112">MQAEAQCASKGGTQDTTKYENVLTALAQGTILSVLDYIRDPPAVNKFKNLMKILIERRSLKIHVNSIAKAIDNGIFECTISRLFGKNNILKYLIDNGAEISVLPAIKLSDKMNSFDISFTTANGSSIRTYGKNLLNLDINLRREFRFAFLIAEVLRPIIGAVFLRKYGILIDITNKQLFTLPARDLAATRIWGGTPMKDNEYRLVDLRQCGNKLNRNIQFESCSIMPLCVPLSGFALISRFVALMTIGICASSEFSVVVSSPDHVASLLGDNHNRVYSNV</sequence>
<reference evidence="1" key="1">
    <citation type="submission" date="2020-05" db="UniProtKB">
        <authorList>
            <consortium name="EnsemblMetazoa"/>
        </authorList>
    </citation>
    <scope>IDENTIFICATION</scope>
    <source>
        <strain evidence="1">TTRI</strain>
    </source>
</reference>
<evidence type="ECO:0000313" key="1">
    <source>
        <dbReference type="EnsemblMetazoa" id="GAUT018157-PA"/>
    </source>
</evidence>
<dbReference type="AlphaFoldDB" id="A0A1A9UWK7"/>